<evidence type="ECO:0000256" key="1">
    <source>
        <dbReference type="SAM" id="MobiDB-lite"/>
    </source>
</evidence>
<accession>A0A7S0WLX2</accession>
<dbReference type="EMBL" id="HBFO01004278">
    <property type="protein sequence ID" value="CAD8811864.1"/>
    <property type="molecule type" value="Transcribed_RNA"/>
</dbReference>
<organism evidence="2">
    <name type="scientific">Ostreococcus mediterraneus</name>
    <dbReference type="NCBI Taxonomy" id="1486918"/>
    <lineage>
        <taxon>Eukaryota</taxon>
        <taxon>Viridiplantae</taxon>
        <taxon>Chlorophyta</taxon>
        <taxon>Mamiellophyceae</taxon>
        <taxon>Mamiellales</taxon>
        <taxon>Bathycoccaceae</taxon>
        <taxon>Ostreococcus</taxon>
    </lineage>
</organism>
<evidence type="ECO:0000313" key="2">
    <source>
        <dbReference type="EMBL" id="CAD8811864.1"/>
    </source>
</evidence>
<feature type="compositionally biased region" description="Low complexity" evidence="1">
    <location>
        <begin position="334"/>
        <end position="350"/>
    </location>
</feature>
<protein>
    <submittedName>
        <fullName evidence="2">Uncharacterized protein</fullName>
    </submittedName>
</protein>
<reference evidence="2" key="1">
    <citation type="submission" date="2021-01" db="EMBL/GenBank/DDBJ databases">
        <authorList>
            <person name="Corre E."/>
            <person name="Pelletier E."/>
            <person name="Niang G."/>
            <person name="Scheremetjew M."/>
            <person name="Finn R."/>
            <person name="Kale V."/>
            <person name="Holt S."/>
            <person name="Cochrane G."/>
            <person name="Meng A."/>
            <person name="Brown T."/>
            <person name="Cohen L."/>
        </authorList>
    </citation>
    <scope>NUCLEOTIDE SEQUENCE</scope>
    <source>
        <strain evidence="2">Clade-D-RCC1621</strain>
    </source>
</reference>
<dbReference type="PANTHER" id="PTHR17985:SF8">
    <property type="entry name" value="TRANSPORT AND GOLGI ORGANIZATION PROTEIN 2 HOMOLOG"/>
    <property type="match status" value="1"/>
</dbReference>
<proteinExistence type="predicted"/>
<gene>
    <name evidence="2" type="ORF">OMED0930_LOCUS2958</name>
</gene>
<dbReference type="InterPro" id="IPR008551">
    <property type="entry name" value="TANGO2"/>
</dbReference>
<dbReference type="Pfam" id="PF05742">
    <property type="entry name" value="TANGO2"/>
    <property type="match status" value="2"/>
</dbReference>
<dbReference type="PANTHER" id="PTHR17985">
    <property type="entry name" value="SER/THR-RICH PROTEIN T10 IN DGCR REGION"/>
    <property type="match status" value="1"/>
</dbReference>
<feature type="region of interest" description="Disordered" evidence="1">
    <location>
        <begin position="325"/>
        <end position="350"/>
    </location>
</feature>
<sequence>MCVAFIAIDDTHVVVAFNRDERLARETLAVHAFAGEDIIAGKDCEGGGTWLGVNKNTGAFALLTNARVIGHGDGAREREHDDDDDDYARDCAGGTSRMDVEGEDDDDDDACASLKYRTRGELVTDYLRAECECIETYAKEVFERRFSYDAFNLILGDNRGAAYYVGNRGEANHVGPMQLAPGKVYGLANDTLDSPGWVKVDNGKAAMEKILAERRAAAPTLGHANFQALEEAILRDVLHAPLFDDDVSSSGDIHRRTPAQRSAQYHTVECHPKRAKSAFVRAGEIPGAPDVVTRSSTVVVLARDGRASWREANWDFLHAAHASGMNGGTSINTGRDSPSSSSGDPRAGARVRALVFRVPEIRRPKSIDRDRSHAHHAAA</sequence>
<dbReference type="AlphaFoldDB" id="A0A7S0WLX2"/>
<name>A0A7S0WLX2_9CHLO</name>